<dbReference type="EMBL" id="CP010026">
    <property type="protein sequence ID" value="AJZ58245.1"/>
    <property type="molecule type" value="Genomic_DNA"/>
</dbReference>
<organism evidence="1 2">
    <name type="scientific">Paraburkholderia fungorum</name>
    <dbReference type="NCBI Taxonomy" id="134537"/>
    <lineage>
        <taxon>Bacteria</taxon>
        <taxon>Pseudomonadati</taxon>
        <taxon>Pseudomonadota</taxon>
        <taxon>Betaproteobacteria</taxon>
        <taxon>Burkholderiales</taxon>
        <taxon>Burkholderiaceae</taxon>
        <taxon>Paraburkholderia</taxon>
    </lineage>
</organism>
<gene>
    <name evidence="1" type="ORF">OI25_248</name>
</gene>
<sequence length="85" mass="9710">MAPAARNEAGGFRGRPIRDARSAEWELMSALSLARSVRGHEFQMHHYRGCAGDPLMSWRFEPLSFAYFSLRQAKKSRCRPAQGQR</sequence>
<name>A0AAU8SWV4_9BURK</name>
<dbReference type="AlphaFoldDB" id="A0AAU8SWV4"/>
<dbReference type="KEGG" id="bfn:OI25_248"/>
<protein>
    <submittedName>
        <fullName evidence="1">Uncharacterized protein</fullName>
    </submittedName>
</protein>
<evidence type="ECO:0000313" key="1">
    <source>
        <dbReference type="EMBL" id="AJZ58245.1"/>
    </source>
</evidence>
<accession>A0AAU8SWV4</accession>
<evidence type="ECO:0000313" key="2">
    <source>
        <dbReference type="Proteomes" id="UP000032614"/>
    </source>
</evidence>
<proteinExistence type="predicted"/>
<dbReference type="Proteomes" id="UP000032614">
    <property type="component" value="Chromosome 1"/>
</dbReference>
<reference evidence="1 2" key="1">
    <citation type="journal article" date="2015" name="Genome Announc.">
        <title>Complete genome sequences for 59 burkholderia isolates, both pathogenic and near neighbor.</title>
        <authorList>
            <person name="Johnson S.L."/>
            <person name="Bishop-Lilly K.A."/>
            <person name="Ladner J.T."/>
            <person name="Daligault H.E."/>
            <person name="Davenport K.W."/>
            <person name="Jaissle J."/>
            <person name="Frey K.G."/>
            <person name="Koroleva G.I."/>
            <person name="Bruce D.C."/>
            <person name="Coyne S.R."/>
            <person name="Broomall S.M."/>
            <person name="Li P.E."/>
            <person name="Teshima H."/>
            <person name="Gibbons H.S."/>
            <person name="Palacios G.F."/>
            <person name="Rosenzweig C.N."/>
            <person name="Redden C.L."/>
            <person name="Xu Y."/>
            <person name="Minogue T.D."/>
            <person name="Chain P.S."/>
        </authorList>
    </citation>
    <scope>NUCLEOTIDE SEQUENCE [LARGE SCALE GENOMIC DNA]</scope>
    <source>
        <strain evidence="1 2">ATCC BAA-463</strain>
    </source>
</reference>